<keyword evidence="3" id="KW-1185">Reference proteome</keyword>
<feature type="coiled-coil region" evidence="1">
    <location>
        <begin position="56"/>
        <end position="83"/>
    </location>
</feature>
<dbReference type="InterPro" id="IPR036141">
    <property type="entry name" value="MukF_M_sp"/>
</dbReference>
<accession>A0AAE0I2M9</accession>
<sequence>MPHAVSPSEASPSRLRHRTLEVLADLRRAVTMVDAAAAAVEAEIPPNINGYGVHGVDDILQELHSLSCEVRELQSSLRATSEQVEQVLVKFEAPGNLEEFETIVASLLGKIDDFVASLAPLLAELNHLEAWLVEGTE</sequence>
<keyword evidence="1" id="KW-0175">Coiled coil</keyword>
<dbReference type="Proteomes" id="UP001286456">
    <property type="component" value="Unassembled WGS sequence"/>
</dbReference>
<name>A0AAE0I2M9_9PEZI</name>
<dbReference type="SUPFAM" id="SSF140570">
    <property type="entry name" value="MukF C-terminal domain-like"/>
    <property type="match status" value="1"/>
</dbReference>
<proteinExistence type="predicted"/>
<evidence type="ECO:0000313" key="2">
    <source>
        <dbReference type="EMBL" id="KAK3317260.1"/>
    </source>
</evidence>
<gene>
    <name evidence="2" type="ORF">B0T19DRAFT_446231</name>
</gene>
<dbReference type="EMBL" id="JAUEPO010000007">
    <property type="protein sequence ID" value="KAK3317260.1"/>
    <property type="molecule type" value="Genomic_DNA"/>
</dbReference>
<comment type="caution">
    <text evidence="2">The sequence shown here is derived from an EMBL/GenBank/DDBJ whole genome shotgun (WGS) entry which is preliminary data.</text>
</comment>
<organism evidence="2 3">
    <name type="scientific">Cercophora scortea</name>
    <dbReference type="NCBI Taxonomy" id="314031"/>
    <lineage>
        <taxon>Eukaryota</taxon>
        <taxon>Fungi</taxon>
        <taxon>Dikarya</taxon>
        <taxon>Ascomycota</taxon>
        <taxon>Pezizomycotina</taxon>
        <taxon>Sordariomycetes</taxon>
        <taxon>Sordariomycetidae</taxon>
        <taxon>Sordariales</taxon>
        <taxon>Lasiosphaeriaceae</taxon>
        <taxon>Cercophora</taxon>
    </lineage>
</organism>
<dbReference type="AlphaFoldDB" id="A0AAE0I2M9"/>
<protein>
    <submittedName>
        <fullName evidence="2">Uncharacterized protein</fullName>
    </submittedName>
</protein>
<reference evidence="2" key="2">
    <citation type="submission" date="2023-06" db="EMBL/GenBank/DDBJ databases">
        <authorList>
            <consortium name="Lawrence Berkeley National Laboratory"/>
            <person name="Haridas S."/>
            <person name="Hensen N."/>
            <person name="Bonometti L."/>
            <person name="Westerberg I."/>
            <person name="Brannstrom I.O."/>
            <person name="Guillou S."/>
            <person name="Cros-Aarteil S."/>
            <person name="Calhoun S."/>
            <person name="Kuo A."/>
            <person name="Mondo S."/>
            <person name="Pangilinan J."/>
            <person name="Riley R."/>
            <person name="Labutti K."/>
            <person name="Andreopoulos B."/>
            <person name="Lipzen A."/>
            <person name="Chen C."/>
            <person name="Yanf M."/>
            <person name="Daum C."/>
            <person name="Ng V."/>
            <person name="Clum A."/>
            <person name="Steindorff A."/>
            <person name="Ohm R."/>
            <person name="Martin F."/>
            <person name="Silar P."/>
            <person name="Natvig D."/>
            <person name="Lalanne C."/>
            <person name="Gautier V."/>
            <person name="Ament-Velasquez S.L."/>
            <person name="Kruys A."/>
            <person name="Hutchinson M.I."/>
            <person name="Powell A.J."/>
            <person name="Barry K."/>
            <person name="Miller A.N."/>
            <person name="Grigoriev I.V."/>
            <person name="Debuchy R."/>
            <person name="Gladieux P."/>
            <person name="Thoren M.H."/>
            <person name="Johannesson H."/>
        </authorList>
    </citation>
    <scope>NUCLEOTIDE SEQUENCE</scope>
    <source>
        <strain evidence="2">SMH4131-1</strain>
    </source>
</reference>
<evidence type="ECO:0000313" key="3">
    <source>
        <dbReference type="Proteomes" id="UP001286456"/>
    </source>
</evidence>
<reference evidence="2" key="1">
    <citation type="journal article" date="2023" name="Mol. Phylogenet. Evol.">
        <title>Genome-scale phylogeny and comparative genomics of the fungal order Sordariales.</title>
        <authorList>
            <person name="Hensen N."/>
            <person name="Bonometti L."/>
            <person name="Westerberg I."/>
            <person name="Brannstrom I.O."/>
            <person name="Guillou S."/>
            <person name="Cros-Aarteil S."/>
            <person name="Calhoun S."/>
            <person name="Haridas S."/>
            <person name="Kuo A."/>
            <person name="Mondo S."/>
            <person name="Pangilinan J."/>
            <person name="Riley R."/>
            <person name="LaButti K."/>
            <person name="Andreopoulos B."/>
            <person name="Lipzen A."/>
            <person name="Chen C."/>
            <person name="Yan M."/>
            <person name="Daum C."/>
            <person name="Ng V."/>
            <person name="Clum A."/>
            <person name="Steindorff A."/>
            <person name="Ohm R.A."/>
            <person name="Martin F."/>
            <person name="Silar P."/>
            <person name="Natvig D.O."/>
            <person name="Lalanne C."/>
            <person name="Gautier V."/>
            <person name="Ament-Velasquez S.L."/>
            <person name="Kruys A."/>
            <person name="Hutchinson M.I."/>
            <person name="Powell A.J."/>
            <person name="Barry K."/>
            <person name="Miller A.N."/>
            <person name="Grigoriev I.V."/>
            <person name="Debuchy R."/>
            <person name="Gladieux P."/>
            <person name="Hiltunen Thoren M."/>
            <person name="Johannesson H."/>
        </authorList>
    </citation>
    <scope>NUCLEOTIDE SEQUENCE</scope>
    <source>
        <strain evidence="2">SMH4131-1</strain>
    </source>
</reference>
<evidence type="ECO:0000256" key="1">
    <source>
        <dbReference type="SAM" id="Coils"/>
    </source>
</evidence>